<keyword evidence="3" id="KW-1185">Reference proteome</keyword>
<gene>
    <name evidence="2" type="ORF">RDI58_017800</name>
</gene>
<evidence type="ECO:0000313" key="3">
    <source>
        <dbReference type="Proteomes" id="UP001371456"/>
    </source>
</evidence>
<feature type="domain" description="Tf2-1-like SH3-like" evidence="1">
    <location>
        <begin position="5"/>
        <end position="56"/>
    </location>
</feature>
<accession>A0AAN8Y965</accession>
<dbReference type="InterPro" id="IPR056924">
    <property type="entry name" value="SH3_Tf2-1"/>
</dbReference>
<dbReference type="Pfam" id="PF24626">
    <property type="entry name" value="SH3_Tf2-1"/>
    <property type="match status" value="1"/>
</dbReference>
<comment type="caution">
    <text evidence="2">The sequence shown here is derived from an EMBL/GenBank/DDBJ whole genome shotgun (WGS) entry which is preliminary data.</text>
</comment>
<reference evidence="2 3" key="1">
    <citation type="submission" date="2024-02" db="EMBL/GenBank/DDBJ databases">
        <title>de novo genome assembly of Solanum bulbocastanum strain 11H21.</title>
        <authorList>
            <person name="Hosaka A.J."/>
        </authorList>
    </citation>
    <scope>NUCLEOTIDE SEQUENCE [LARGE SCALE GENOMIC DNA]</scope>
    <source>
        <tissue evidence="2">Young leaves</tissue>
    </source>
</reference>
<sequence>MKGVMRFGKKGKISPLYVCQYQLLRCVGKVAYEIDLQNDLAMVYPIFNVSMLKKFVGDTTYIVSLEGLRVDENITYEEVPIDILHQ</sequence>
<protein>
    <recommendedName>
        <fullName evidence="1">Tf2-1-like SH3-like domain-containing protein</fullName>
    </recommendedName>
</protein>
<evidence type="ECO:0000313" key="2">
    <source>
        <dbReference type="EMBL" id="KAK6784345.1"/>
    </source>
</evidence>
<evidence type="ECO:0000259" key="1">
    <source>
        <dbReference type="Pfam" id="PF24626"/>
    </source>
</evidence>
<dbReference type="Proteomes" id="UP001371456">
    <property type="component" value="Unassembled WGS sequence"/>
</dbReference>
<dbReference type="AlphaFoldDB" id="A0AAN8Y965"/>
<organism evidence="2 3">
    <name type="scientific">Solanum bulbocastanum</name>
    <name type="common">Wild potato</name>
    <dbReference type="NCBI Taxonomy" id="147425"/>
    <lineage>
        <taxon>Eukaryota</taxon>
        <taxon>Viridiplantae</taxon>
        <taxon>Streptophyta</taxon>
        <taxon>Embryophyta</taxon>
        <taxon>Tracheophyta</taxon>
        <taxon>Spermatophyta</taxon>
        <taxon>Magnoliopsida</taxon>
        <taxon>eudicotyledons</taxon>
        <taxon>Gunneridae</taxon>
        <taxon>Pentapetalae</taxon>
        <taxon>asterids</taxon>
        <taxon>lamiids</taxon>
        <taxon>Solanales</taxon>
        <taxon>Solanaceae</taxon>
        <taxon>Solanoideae</taxon>
        <taxon>Solaneae</taxon>
        <taxon>Solanum</taxon>
    </lineage>
</organism>
<dbReference type="EMBL" id="JBANQN010000007">
    <property type="protein sequence ID" value="KAK6784345.1"/>
    <property type="molecule type" value="Genomic_DNA"/>
</dbReference>
<proteinExistence type="predicted"/>
<dbReference type="PANTHER" id="PTHR46148">
    <property type="entry name" value="CHROMO DOMAIN-CONTAINING PROTEIN"/>
    <property type="match status" value="1"/>
</dbReference>
<name>A0AAN8Y965_SOLBU</name>
<dbReference type="PANTHER" id="PTHR46148:SF57">
    <property type="entry name" value="OS12G0499874 PROTEIN"/>
    <property type="match status" value="1"/>
</dbReference>